<evidence type="ECO:0000256" key="1">
    <source>
        <dbReference type="SAM" id="MobiDB-lite"/>
    </source>
</evidence>
<gene>
    <name evidence="2" type="ORF">PODANS_7_5240</name>
</gene>
<dbReference type="InParanoid" id="B2AVX8"/>
<reference evidence="4" key="3">
    <citation type="journal article" date="2014" name="Genetics">
        <title>Maintaining two mating types: Structure of the mating type locus and its role in heterokaryosis in Podospora anserina.</title>
        <authorList>
            <person name="Grognet P."/>
            <person name="Bidard F."/>
            <person name="Kuchly C."/>
            <person name="Tong L.C.H."/>
            <person name="Coppin E."/>
            <person name="Benkhali J.A."/>
            <person name="Couloux A."/>
            <person name="Wincker P."/>
            <person name="Debuchy R."/>
            <person name="Silar P."/>
        </authorList>
    </citation>
    <scope>GENOME REANNOTATION</scope>
    <source>
        <strain evidence="4">S / ATCC MYA-4624 / DSM 980 / FGSC 10383</strain>
    </source>
</reference>
<sequence>MHGYAYCRYPFSPLLMVTEAWKGAPKDKQSLFSSLKTAPPRPKKNPSTRQQYPRYLAIRKIHPSFYCCMNKPGMMGLPPMCQYGASKMATYHLNAAASRLGRPTGKGVNLERGSRMIVDCFFFQA</sequence>
<dbReference type="EMBL" id="CU633900">
    <property type="protein sequence ID" value="CAP68552.1"/>
    <property type="molecule type" value="Genomic_DNA"/>
</dbReference>
<organism evidence="2">
    <name type="scientific">Podospora anserina (strain S / ATCC MYA-4624 / DSM 980 / FGSC 10383)</name>
    <name type="common">Pleurage anserina</name>
    <dbReference type="NCBI Taxonomy" id="515849"/>
    <lineage>
        <taxon>Eukaryota</taxon>
        <taxon>Fungi</taxon>
        <taxon>Dikarya</taxon>
        <taxon>Ascomycota</taxon>
        <taxon>Pezizomycotina</taxon>
        <taxon>Sordariomycetes</taxon>
        <taxon>Sordariomycetidae</taxon>
        <taxon>Sordariales</taxon>
        <taxon>Podosporaceae</taxon>
        <taxon>Podospora</taxon>
        <taxon>Podospora anserina</taxon>
    </lineage>
</organism>
<proteinExistence type="predicted"/>
<dbReference type="OrthoDB" id="10554759at2759"/>
<keyword evidence="4" id="KW-1185">Reference proteome</keyword>
<reference evidence="3" key="4">
    <citation type="submission" date="2014-09" db="EMBL/GenBank/DDBJ databases">
        <title>Maintaining two mating types: Structure of the mating type locus and its role in heterokaryosis in Podospora anserina.</title>
        <authorList>
            <person name="Grognet P."/>
            <person name="Bidard F."/>
            <person name="Kuchly C."/>
            <person name="Chan Ho Tong L."/>
            <person name="Coppin E."/>
            <person name="Ait Benkhali J."/>
            <person name="Couloux A."/>
            <person name="Wincker P."/>
            <person name="Debuchy R."/>
            <person name="Silar P."/>
        </authorList>
    </citation>
    <scope>NUCLEOTIDE SEQUENCE</scope>
</reference>
<feature type="region of interest" description="Disordered" evidence="1">
    <location>
        <begin position="32"/>
        <end position="51"/>
    </location>
</feature>
<name>B2AVX8_PODAN</name>
<dbReference type="VEuPathDB" id="FungiDB:PODANS_7_5240"/>
<dbReference type="KEGG" id="pan:PODANSg4914"/>
<dbReference type="RefSeq" id="XP_001907879.1">
    <property type="nucleotide sequence ID" value="XM_001907844.1"/>
</dbReference>
<evidence type="ECO:0000313" key="4">
    <source>
        <dbReference type="Proteomes" id="UP000001197"/>
    </source>
</evidence>
<evidence type="ECO:0000313" key="2">
    <source>
        <dbReference type="EMBL" id="CAP68552.1"/>
    </source>
</evidence>
<dbReference type="AlphaFoldDB" id="B2AVX8"/>
<dbReference type="GeneID" id="6192539"/>
<dbReference type="HOGENOM" id="CLU_1993574_0_0_1"/>
<dbReference type="EMBL" id="FO904942">
    <property type="protein sequence ID" value="CDP32026.1"/>
    <property type="molecule type" value="Genomic_DNA"/>
</dbReference>
<reference evidence="2" key="2">
    <citation type="submission" date="2008-07" db="EMBL/GenBank/DDBJ databases">
        <authorList>
            <person name="Genoscope - CEA"/>
        </authorList>
    </citation>
    <scope>NUCLEOTIDE SEQUENCE</scope>
    <source>
        <strain evidence="2">S mat+</strain>
    </source>
</reference>
<reference evidence="2 4" key="1">
    <citation type="journal article" date="2008" name="Genome Biol.">
        <title>The genome sequence of the model ascomycete fungus Podospora anserina.</title>
        <authorList>
            <person name="Espagne E."/>
            <person name="Lespinet O."/>
            <person name="Malagnac F."/>
            <person name="Da Silva C."/>
            <person name="Jaillon O."/>
            <person name="Porcel B.M."/>
            <person name="Couloux A."/>
            <person name="Aury J.-M."/>
            <person name="Segurens B."/>
            <person name="Poulain J."/>
            <person name="Anthouard V."/>
            <person name="Grossetete S."/>
            <person name="Khalili H."/>
            <person name="Coppin E."/>
            <person name="Dequard-Chablat M."/>
            <person name="Picard M."/>
            <person name="Contamine V."/>
            <person name="Arnaise S."/>
            <person name="Bourdais A."/>
            <person name="Berteaux-Lecellier V."/>
            <person name="Gautheret D."/>
            <person name="de Vries R.P."/>
            <person name="Battaglia E."/>
            <person name="Coutinho P.M."/>
            <person name="Danchin E.G.J."/>
            <person name="Henrissat B."/>
            <person name="El Khoury R."/>
            <person name="Sainsard-Chanet A."/>
            <person name="Boivin A."/>
            <person name="Pinan-Lucarre B."/>
            <person name="Sellem C.H."/>
            <person name="Debuchy R."/>
            <person name="Wincker P."/>
            <person name="Weissenbach J."/>
            <person name="Silar P."/>
        </authorList>
    </citation>
    <scope>NUCLEOTIDE SEQUENCE [LARGE SCALE GENOMIC DNA]</scope>
    <source>
        <strain evidence="4">S / ATCC MYA-4624 / DSM 980 / FGSC 10383</strain>
        <strain evidence="2">S mat+</strain>
    </source>
</reference>
<dbReference type="Proteomes" id="UP000001197">
    <property type="component" value="Chromosome 7"/>
</dbReference>
<protein>
    <submittedName>
        <fullName evidence="2">Podospora anserina S mat+ genomic DNA chromosome 7, supercontig 1</fullName>
    </submittedName>
</protein>
<evidence type="ECO:0000313" key="3">
    <source>
        <dbReference type="EMBL" id="CDP32026.1"/>
    </source>
</evidence>
<accession>B2AVX8</accession>